<organism evidence="2 3">
    <name type="scientific">Vibrio paucivorans</name>
    <dbReference type="NCBI Taxonomy" id="2829489"/>
    <lineage>
        <taxon>Bacteria</taxon>
        <taxon>Pseudomonadati</taxon>
        <taxon>Pseudomonadota</taxon>
        <taxon>Gammaproteobacteria</taxon>
        <taxon>Vibrionales</taxon>
        <taxon>Vibrionaceae</taxon>
        <taxon>Vibrio</taxon>
    </lineage>
</organism>
<evidence type="ECO:0000313" key="3">
    <source>
        <dbReference type="Proteomes" id="UP001155586"/>
    </source>
</evidence>
<proteinExistence type="predicted"/>
<sequence length="166" mass="18553">MKYYVSFMFFFGLAITSLWASANHNIYDKSKIPEGEVLIYDLQFESPPLSGEKARLTYGYYSESPHGSATYNWYIDNEHNGGWFVEEINESGGAFEFDIPSGTSGKTIFVELQAFSQNGHYSDSTIISGVIDNEAPVVLTSDLEFEAPPQENNVAILSYAYHSELA</sequence>
<dbReference type="AlphaFoldDB" id="A0A9X3CJ11"/>
<evidence type="ECO:0000313" key="2">
    <source>
        <dbReference type="EMBL" id="MCW8336621.1"/>
    </source>
</evidence>
<accession>A0A9X3CJ11</accession>
<keyword evidence="1" id="KW-0732">Signal</keyword>
<protein>
    <submittedName>
        <fullName evidence="2">Uncharacterized protein</fullName>
    </submittedName>
</protein>
<evidence type="ECO:0000256" key="1">
    <source>
        <dbReference type="SAM" id="SignalP"/>
    </source>
</evidence>
<dbReference type="RefSeq" id="WP_265689700.1">
    <property type="nucleotide sequence ID" value="NZ_JAKRRX010000306.1"/>
</dbReference>
<feature type="chain" id="PRO_5040757512" evidence="1">
    <location>
        <begin position="21"/>
        <end position="166"/>
    </location>
</feature>
<feature type="signal peptide" evidence="1">
    <location>
        <begin position="1"/>
        <end position="20"/>
    </location>
</feature>
<comment type="caution">
    <text evidence="2">The sequence shown here is derived from an EMBL/GenBank/DDBJ whole genome shotgun (WGS) entry which is preliminary data.</text>
</comment>
<dbReference type="EMBL" id="JAKRRX010000306">
    <property type="protein sequence ID" value="MCW8336621.1"/>
    <property type="molecule type" value="Genomic_DNA"/>
</dbReference>
<reference evidence="2" key="1">
    <citation type="submission" date="2022-02" db="EMBL/GenBank/DDBJ databases">
        <title>Vibrio sp. nov., a new bacterium isolated from Bohai sea, China.</title>
        <authorList>
            <person name="Yuan Y."/>
        </authorList>
    </citation>
    <scope>NUCLEOTIDE SEQUENCE</scope>
    <source>
        <strain evidence="2">DBSS07</strain>
    </source>
</reference>
<feature type="non-terminal residue" evidence="2">
    <location>
        <position position="166"/>
    </location>
</feature>
<gene>
    <name evidence="2" type="ORF">MD483_22700</name>
</gene>
<name>A0A9X3CJ11_9VIBR</name>
<dbReference type="Proteomes" id="UP001155586">
    <property type="component" value="Unassembled WGS sequence"/>
</dbReference>
<keyword evidence="3" id="KW-1185">Reference proteome</keyword>